<organism evidence="1 2">
    <name type="scientific">Globisporangium ultimum (strain ATCC 200006 / CBS 805.95 / DAOM BR144)</name>
    <name type="common">Pythium ultimum</name>
    <dbReference type="NCBI Taxonomy" id="431595"/>
    <lineage>
        <taxon>Eukaryota</taxon>
        <taxon>Sar</taxon>
        <taxon>Stramenopiles</taxon>
        <taxon>Oomycota</taxon>
        <taxon>Peronosporomycetes</taxon>
        <taxon>Pythiales</taxon>
        <taxon>Pythiaceae</taxon>
        <taxon>Globisporangium</taxon>
    </lineage>
</organism>
<proteinExistence type="predicted"/>
<evidence type="ECO:0008006" key="3">
    <source>
        <dbReference type="Google" id="ProtNLM"/>
    </source>
</evidence>
<reference evidence="2" key="1">
    <citation type="journal article" date="2010" name="Genome Biol.">
        <title>Genome sequence of the necrotrophic plant pathogen Pythium ultimum reveals original pathogenicity mechanisms and effector repertoire.</title>
        <authorList>
            <person name="Levesque C.A."/>
            <person name="Brouwer H."/>
            <person name="Cano L."/>
            <person name="Hamilton J.P."/>
            <person name="Holt C."/>
            <person name="Huitema E."/>
            <person name="Raffaele S."/>
            <person name="Robideau G.P."/>
            <person name="Thines M."/>
            <person name="Win J."/>
            <person name="Zerillo M.M."/>
            <person name="Beakes G.W."/>
            <person name="Boore J.L."/>
            <person name="Busam D."/>
            <person name="Dumas B."/>
            <person name="Ferriera S."/>
            <person name="Fuerstenberg S.I."/>
            <person name="Gachon C.M."/>
            <person name="Gaulin E."/>
            <person name="Govers F."/>
            <person name="Grenville-Briggs L."/>
            <person name="Horner N."/>
            <person name="Hostetler J."/>
            <person name="Jiang R.H."/>
            <person name="Johnson J."/>
            <person name="Krajaejun T."/>
            <person name="Lin H."/>
            <person name="Meijer H.J."/>
            <person name="Moore B."/>
            <person name="Morris P."/>
            <person name="Phuntmart V."/>
            <person name="Puiu D."/>
            <person name="Shetty J."/>
            <person name="Stajich J.E."/>
            <person name="Tripathy S."/>
            <person name="Wawra S."/>
            <person name="van West P."/>
            <person name="Whitty B.R."/>
            <person name="Coutinho P.M."/>
            <person name="Henrissat B."/>
            <person name="Martin F."/>
            <person name="Thomas P.D."/>
            <person name="Tyler B.M."/>
            <person name="De Vries R.P."/>
            <person name="Kamoun S."/>
            <person name="Yandell M."/>
            <person name="Tisserat N."/>
            <person name="Buell C.R."/>
        </authorList>
    </citation>
    <scope>NUCLEOTIDE SEQUENCE</scope>
    <source>
        <strain evidence="2">DAOM:BR144</strain>
    </source>
</reference>
<protein>
    <recommendedName>
        <fullName evidence="3">PH domain-containing protein</fullName>
    </recommendedName>
</protein>
<evidence type="ECO:0000313" key="2">
    <source>
        <dbReference type="Proteomes" id="UP000019132"/>
    </source>
</evidence>
<dbReference type="AlphaFoldDB" id="K3W7A9"/>
<keyword evidence="2" id="KW-1185">Reference proteome</keyword>
<dbReference type="Proteomes" id="UP000019132">
    <property type="component" value="Unassembled WGS sequence"/>
</dbReference>
<evidence type="ECO:0000313" key="1">
    <source>
        <dbReference type="EnsemblProtists" id="PYU1_T000850"/>
    </source>
</evidence>
<dbReference type="InParanoid" id="K3W7A9"/>
<dbReference type="HOGENOM" id="CLU_136491_0_0_1"/>
<reference evidence="1" key="3">
    <citation type="submission" date="2015-02" db="UniProtKB">
        <authorList>
            <consortium name="EnsemblProtists"/>
        </authorList>
    </citation>
    <scope>IDENTIFICATION</scope>
    <source>
        <strain evidence="1">DAOM BR144</strain>
    </source>
</reference>
<dbReference type="EnsemblProtists" id="PYU1_T000850">
    <property type="protein sequence ID" value="PYU1_T000850"/>
    <property type="gene ID" value="PYU1_G000850"/>
</dbReference>
<dbReference type="VEuPathDB" id="FungiDB:PYU1_G000850"/>
<dbReference type="EMBL" id="GL376620">
    <property type="status" value="NOT_ANNOTATED_CDS"/>
    <property type="molecule type" value="Genomic_DNA"/>
</dbReference>
<accession>K3W7A9</accession>
<dbReference type="eggNOG" id="ENOG502SA3R">
    <property type="taxonomic scope" value="Eukaryota"/>
</dbReference>
<sequence>MATFFTRWTGVVANTTAAEKYDAPVEPAESNNQELEKEPTTAVGAEWILIEEPVGFFFPEMKMQRQLLELDQVRHVLHYAKYKRVMRIHDISLITSVEEIDRDGTRRWWMTIQDPRMLQVWVVHFPSLERIRAWVDLLRSVIFATGSRAFVSDVVLAT</sequence>
<dbReference type="OMA" id="FKHVMRL"/>
<reference evidence="2" key="2">
    <citation type="submission" date="2010-04" db="EMBL/GenBank/DDBJ databases">
        <authorList>
            <person name="Buell R."/>
            <person name="Hamilton J."/>
            <person name="Hostetler J."/>
        </authorList>
    </citation>
    <scope>NUCLEOTIDE SEQUENCE [LARGE SCALE GENOMIC DNA]</scope>
    <source>
        <strain evidence="2">DAOM:BR144</strain>
    </source>
</reference>
<name>K3W7A9_GLOUD</name>